<accession>A0AAU6VJX8</accession>
<keyword evidence="2" id="KW-0472">Membrane</keyword>
<gene>
    <name evidence="4" type="ORF">MRN67_11200</name>
</gene>
<keyword evidence="2" id="KW-1133">Transmembrane helix</keyword>
<keyword evidence="2" id="KW-0812">Transmembrane</keyword>
<feature type="transmembrane region" description="Helical" evidence="2">
    <location>
        <begin position="854"/>
        <end position="872"/>
    </location>
</feature>
<dbReference type="EMBL" id="CP095355">
    <property type="protein sequence ID" value="XAG86882.1"/>
    <property type="molecule type" value="Genomic_DNA"/>
</dbReference>
<sequence>MDIWQILGITATQDETAIKQAYRTQLRDCHPEDNPEGFRALRSAYEQALAAARPATQPKPLELNTPSPAAAKAQPLPQQETQYQPQQESQQQDYSYRAQPPETQQTAAKAQVETPESLFQQLMSMLANERLRFDNEHWYQWAERVGQSSLSCQAQLSQWVQAEILNWRWLPGQIISHLWHALEWSSLERGDKAQQQRAAFFDWWISRPSPAPLDWLATQDNATQIAIQSYYQPLQNALLDCDFPQIRMLFFSGHVCGVLHPALAIVQLRVIRALNLNWPVEQLLELCDFVLQQGELWGEDLVLLAEISRRCGKESLALKLADELKQAELPQLLAEHLENWYLPSTPRLALWFKALACQQGGNWRISAAFEECWFDEPQEADFIEQLLYKTVFNEGAMPHTILPLKSLPGYEGALARLFWACQLGSWQQIEQFAQLPACDRVEAGWHYLGELLCGIATEILANRPKHAVFEALAAGYGQSNWFTMPAPDAQAFSQPTPEEWLQVGQRHPLLPDSWLRALCQRAEAEEWLSQLTENPSLFGMLIWQREGVRQPLLSAFEHSSDAENGEQAAKEQSSQPDIALEWAEFYYSLPWSKISHRLAMRQALSLTQLPQPIKDTPFALAWQTCADPQSISPLIAEAVMRWPKQFVFCIELRNQVERLAQSSLSDEELWQQIDAEQLTALGALINRRVETTDDIHNTLILWAALRYHPNASNSWRYVTTPQLEKLQGQLKEQNINFEEYYYDDNTLAYGLLNDDWERGIHPEAIDACAAKKEAKDYVYPACYCIALLANDISRSGFNGTLVEDFHKSQPKLAGDRQNTAKLLCQLLEDKLNQVISDDREKAPQRFNLHSGKRLFVWALLVALHGFFVFPIYPDSAASLLDPMSIVQQLEAHKGKLLVFLAFNLFMVFRICSTRQTSKGARNYGVWSTFAIVLALVGNSFWWALPLLLGHLLAAAGTQAASSMRHGWPKSFKEPRRITLEEIVY</sequence>
<protein>
    <submittedName>
        <fullName evidence="4">J domain-containing protein</fullName>
    </submittedName>
</protein>
<reference evidence="4" key="1">
    <citation type="submission" date="2022-03" db="EMBL/GenBank/DDBJ databases">
        <title>Sea Food Isolates.</title>
        <authorList>
            <person name="Li c."/>
        </authorList>
    </citation>
    <scope>NUCLEOTIDE SEQUENCE</scope>
    <source>
        <strain evidence="4">19CA01SA08</strain>
    </source>
</reference>
<dbReference type="Gene3D" id="1.10.287.110">
    <property type="entry name" value="DnaJ domain"/>
    <property type="match status" value="1"/>
</dbReference>
<evidence type="ECO:0000313" key="4">
    <source>
        <dbReference type="EMBL" id="XAG86882.1"/>
    </source>
</evidence>
<feature type="compositionally biased region" description="Low complexity" evidence="1">
    <location>
        <begin position="66"/>
        <end position="92"/>
    </location>
</feature>
<dbReference type="AlphaFoldDB" id="A0AAU6VJX8"/>
<feature type="region of interest" description="Disordered" evidence="1">
    <location>
        <begin position="49"/>
        <end position="112"/>
    </location>
</feature>
<dbReference type="SUPFAM" id="SSF46565">
    <property type="entry name" value="Chaperone J-domain"/>
    <property type="match status" value="1"/>
</dbReference>
<evidence type="ECO:0000259" key="3">
    <source>
        <dbReference type="PROSITE" id="PS50076"/>
    </source>
</evidence>
<dbReference type="InterPro" id="IPR001623">
    <property type="entry name" value="DnaJ_domain"/>
</dbReference>
<proteinExistence type="predicted"/>
<evidence type="ECO:0000256" key="2">
    <source>
        <dbReference type="SAM" id="Phobius"/>
    </source>
</evidence>
<dbReference type="InterPro" id="IPR036869">
    <property type="entry name" value="J_dom_sf"/>
</dbReference>
<evidence type="ECO:0000256" key="1">
    <source>
        <dbReference type="SAM" id="MobiDB-lite"/>
    </source>
</evidence>
<feature type="transmembrane region" description="Helical" evidence="2">
    <location>
        <begin position="923"/>
        <end position="944"/>
    </location>
</feature>
<organism evidence="4">
    <name type="scientific">bacterium 19CA01SA08</name>
    <dbReference type="NCBI Taxonomy" id="2920574"/>
    <lineage>
        <taxon>Bacteria</taxon>
    </lineage>
</organism>
<dbReference type="CDD" id="cd06257">
    <property type="entry name" value="DnaJ"/>
    <property type="match status" value="1"/>
</dbReference>
<dbReference type="PROSITE" id="PS50076">
    <property type="entry name" value="DNAJ_2"/>
    <property type="match status" value="1"/>
</dbReference>
<name>A0AAU6VJX8_UNCXX</name>
<feature type="domain" description="J" evidence="3">
    <location>
        <begin position="2"/>
        <end position="53"/>
    </location>
</feature>